<keyword evidence="5" id="KW-0143">Chaperone</keyword>
<dbReference type="KEGG" id="cbd:CBUD_0934"/>
<dbReference type="Pfam" id="PF03937">
    <property type="entry name" value="Sdh5"/>
    <property type="match status" value="1"/>
</dbReference>
<dbReference type="Proteomes" id="UP000008555">
    <property type="component" value="Chromosome"/>
</dbReference>
<comment type="similarity">
    <text evidence="2">Belongs to the SdhE FAD assembly factor family.</text>
</comment>
<dbReference type="Gene3D" id="1.10.150.250">
    <property type="entry name" value="Flavinator of succinate dehydrogenase"/>
    <property type="match status" value="1"/>
</dbReference>
<dbReference type="AlphaFoldDB" id="A9KFM1"/>
<dbReference type="HOGENOM" id="CLU_103054_2_2_6"/>
<evidence type="ECO:0000256" key="3">
    <source>
        <dbReference type="ARBA" id="ARBA00019418"/>
    </source>
</evidence>
<dbReference type="PANTHER" id="PTHR39585:SF1">
    <property type="entry name" value="FAD ASSEMBLY FACTOR SDHE"/>
    <property type="match status" value="1"/>
</dbReference>
<evidence type="ECO:0000256" key="2">
    <source>
        <dbReference type="ARBA" id="ARBA00008571"/>
    </source>
</evidence>
<dbReference type="EMBL" id="CP000733">
    <property type="protein sequence ID" value="ABS76650.1"/>
    <property type="molecule type" value="Genomic_DNA"/>
</dbReference>
<reference evidence="6 7" key="1">
    <citation type="journal article" date="2009" name="Infect. Immun.">
        <title>Comparative genomics reveal extensive transposon-mediated genomic plasticity and diversity among potential effector proteins within the genus Coxiella.</title>
        <authorList>
            <person name="Beare P.A."/>
            <person name="Unsworth N."/>
            <person name="Andoh M."/>
            <person name="Voth D.E."/>
            <person name="Omsland A."/>
            <person name="Gilk S.D."/>
            <person name="Williams K.P."/>
            <person name="Sobral B.W."/>
            <person name="Kupko J.J.III."/>
            <person name="Porcella S.F."/>
            <person name="Samuel J.E."/>
            <person name="Heinzen R.A."/>
        </authorList>
    </citation>
    <scope>NUCLEOTIDE SEQUENCE [LARGE SCALE GENOMIC DNA]</scope>
    <source>
        <strain evidence="6 7">Dugway 5J108-111</strain>
    </source>
</reference>
<name>A9KFM1_COXBN</name>
<dbReference type="GO" id="GO:0005737">
    <property type="term" value="C:cytoplasm"/>
    <property type="evidence" value="ECO:0007669"/>
    <property type="project" value="UniProtKB-SubCell"/>
</dbReference>
<protein>
    <recommendedName>
        <fullName evidence="3">FAD assembly factor SdhE</fullName>
    </recommendedName>
</protein>
<dbReference type="SUPFAM" id="SSF109910">
    <property type="entry name" value="YgfY-like"/>
    <property type="match status" value="1"/>
</dbReference>
<accession>A9KFM1</accession>
<gene>
    <name evidence="6" type="ordered locus">CBUD_0934</name>
</gene>
<evidence type="ECO:0000313" key="6">
    <source>
        <dbReference type="EMBL" id="ABS76650.1"/>
    </source>
</evidence>
<dbReference type="SMR" id="A9KFM1"/>
<proteinExistence type="inferred from homology"/>
<sequence>MNEPLASKKIRWKCRRGMLELDILLERFYEEKFRSLTKNEKEIFNQLLDQPDPLLYDWLLGHVTPESSEFKKIIRKIQQLSS</sequence>
<dbReference type="RefSeq" id="WP_005768810.1">
    <property type="nucleotide sequence ID" value="NC_009727.1"/>
</dbReference>
<evidence type="ECO:0000256" key="4">
    <source>
        <dbReference type="ARBA" id="ARBA00022490"/>
    </source>
</evidence>
<keyword evidence="4" id="KW-0963">Cytoplasm</keyword>
<dbReference type="InterPro" id="IPR005631">
    <property type="entry name" value="SDH"/>
</dbReference>
<comment type="subcellular location">
    <subcellularLocation>
        <location evidence="1">Cytoplasm</location>
    </subcellularLocation>
</comment>
<organism evidence="6 7">
    <name type="scientific">Coxiella burnetii (strain Dugway 5J108-111)</name>
    <dbReference type="NCBI Taxonomy" id="434922"/>
    <lineage>
        <taxon>Bacteria</taxon>
        <taxon>Pseudomonadati</taxon>
        <taxon>Pseudomonadota</taxon>
        <taxon>Gammaproteobacteria</taxon>
        <taxon>Legionellales</taxon>
        <taxon>Coxiellaceae</taxon>
        <taxon>Coxiella</taxon>
    </lineage>
</organism>
<dbReference type="InterPro" id="IPR036714">
    <property type="entry name" value="SDH_sf"/>
</dbReference>
<evidence type="ECO:0000313" key="7">
    <source>
        <dbReference type="Proteomes" id="UP000008555"/>
    </source>
</evidence>
<dbReference type="GO" id="GO:0006105">
    <property type="term" value="P:succinate metabolic process"/>
    <property type="evidence" value="ECO:0007669"/>
    <property type="project" value="TreeGrafter"/>
</dbReference>
<dbReference type="PANTHER" id="PTHR39585">
    <property type="entry name" value="FAD ASSEMBLY FACTOR SDHE"/>
    <property type="match status" value="1"/>
</dbReference>
<evidence type="ECO:0000256" key="1">
    <source>
        <dbReference type="ARBA" id="ARBA00004496"/>
    </source>
</evidence>
<evidence type="ECO:0000256" key="5">
    <source>
        <dbReference type="ARBA" id="ARBA00023186"/>
    </source>
</evidence>
<dbReference type="InterPro" id="IPR050531">
    <property type="entry name" value="SdhE_FAD_assembly_factor"/>
</dbReference>